<evidence type="ECO:0000313" key="4">
    <source>
        <dbReference type="EMBL" id="AJQ45664.1"/>
    </source>
</evidence>
<dbReference type="PANTHER" id="PTHR33620:SF1">
    <property type="entry name" value="UREASE ACCESSORY PROTEIN F"/>
    <property type="match status" value="1"/>
</dbReference>
<name>A0A0C5RQG8_9BACT</name>
<dbReference type="Pfam" id="PF01730">
    <property type="entry name" value="UreF"/>
    <property type="match status" value="1"/>
</dbReference>
<dbReference type="PATRIC" id="fig|42094.4.peg.225"/>
<dbReference type="Gene3D" id="1.10.4190.10">
    <property type="entry name" value="Urease accessory protein UreF"/>
    <property type="match status" value="1"/>
</dbReference>
<comment type="function">
    <text evidence="3">Required for maturation of urease via the functional incorporation of the urease nickel metallocenter.</text>
</comment>
<dbReference type="KEGG" id="ude:JM47_01175"/>
<organism evidence="4 5">
    <name type="scientific">Ureaplasma diversum</name>
    <dbReference type="NCBI Taxonomy" id="42094"/>
    <lineage>
        <taxon>Bacteria</taxon>
        <taxon>Bacillati</taxon>
        <taxon>Mycoplasmatota</taxon>
        <taxon>Mycoplasmoidales</taxon>
        <taxon>Mycoplasmoidaceae</taxon>
        <taxon>Ureaplasma</taxon>
    </lineage>
</organism>
<dbReference type="GO" id="GO:0005737">
    <property type="term" value="C:cytoplasm"/>
    <property type="evidence" value="ECO:0007669"/>
    <property type="project" value="UniProtKB-SubCell"/>
</dbReference>
<comment type="subcellular location">
    <subcellularLocation>
        <location evidence="3">Cytoplasm</location>
    </subcellularLocation>
</comment>
<dbReference type="HAMAP" id="MF_01385">
    <property type="entry name" value="UreF"/>
    <property type="match status" value="1"/>
</dbReference>
<dbReference type="STRING" id="42094.JM47_01175"/>
<evidence type="ECO:0000256" key="3">
    <source>
        <dbReference type="HAMAP-Rule" id="MF_01385"/>
    </source>
</evidence>
<evidence type="ECO:0000256" key="1">
    <source>
        <dbReference type="ARBA" id="ARBA00022988"/>
    </source>
</evidence>
<gene>
    <name evidence="3" type="primary">ureF</name>
    <name evidence="4" type="ORF">JM47_01175</name>
</gene>
<evidence type="ECO:0000313" key="5">
    <source>
        <dbReference type="Proteomes" id="UP000032261"/>
    </source>
</evidence>
<dbReference type="HOGENOM" id="CLU_049215_4_2_14"/>
<dbReference type="PIRSF" id="PIRSF009467">
    <property type="entry name" value="Ureas_acces_UreF"/>
    <property type="match status" value="1"/>
</dbReference>
<dbReference type="InterPro" id="IPR038277">
    <property type="entry name" value="UreF_sf"/>
</dbReference>
<keyword evidence="2 3" id="KW-0143">Chaperone</keyword>
<evidence type="ECO:0000256" key="2">
    <source>
        <dbReference type="ARBA" id="ARBA00023186"/>
    </source>
</evidence>
<dbReference type="EMBL" id="CP009770">
    <property type="protein sequence ID" value="AJQ45664.1"/>
    <property type="molecule type" value="Genomic_DNA"/>
</dbReference>
<proteinExistence type="inferred from homology"/>
<keyword evidence="3" id="KW-0963">Cytoplasm</keyword>
<dbReference type="Proteomes" id="UP000032261">
    <property type="component" value="Chromosome"/>
</dbReference>
<comment type="subunit">
    <text evidence="3">UreD, UreF and UreG form a complex that acts as a GTP-hydrolysis-dependent molecular chaperone, activating the urease apoprotein by helping to assemble the nickel containing metallocenter of UreC. The UreE protein probably delivers the nickel.</text>
</comment>
<accession>A0A0C5RQG8</accession>
<sequence length="243" mass="28013">MDTAKQQDNYLQLLDLMQITNANFPIGSFSHSFGIETYIRKDIVHDGNSLVKALLLYMNEQLLFGDLLAIREIYKIFRSKNADSVKHKKIWAIDHMLGTQGLSKETRDGQRRVGQQMVKIYNEIFDCELMVQYAQLIKEKKCFGNPAVAFGILAIHLELDLQISLYTHLYSTVAALTQNCVRAIPLGQVLGQQIIYELRHKYFEDIINKAFKLDFKTDFCKNNPGLEIAQMEHEDISVRLFMS</sequence>
<dbReference type="GO" id="GO:0016151">
    <property type="term" value="F:nickel cation binding"/>
    <property type="evidence" value="ECO:0007669"/>
    <property type="project" value="UniProtKB-UniRule"/>
</dbReference>
<dbReference type="InterPro" id="IPR002639">
    <property type="entry name" value="UreF"/>
</dbReference>
<dbReference type="AlphaFoldDB" id="A0A0C5RQG8"/>
<keyword evidence="1 3" id="KW-0996">Nickel insertion</keyword>
<dbReference type="PANTHER" id="PTHR33620">
    <property type="entry name" value="UREASE ACCESSORY PROTEIN F"/>
    <property type="match status" value="1"/>
</dbReference>
<protein>
    <recommendedName>
        <fullName evidence="3">Urease accessory protein UreF</fullName>
    </recommendedName>
</protein>
<reference evidence="4 5" key="1">
    <citation type="journal article" date="2015" name="Genome Announc.">
        <title>Genome Sequence of Ureaplasma diversum Strain ATCC 49782.</title>
        <authorList>
            <person name="Marques L.M."/>
            <person name="Guimaraes A.M."/>
            <person name="Martins H.B."/>
            <person name="Rezende I.S."/>
            <person name="Barbosa M.S."/>
            <person name="Campos G.B."/>
            <person name="do Nascimento N.C."/>
            <person name="Dos Santos A.P."/>
            <person name="Amorim A.T."/>
            <person name="Santos V.M."/>
            <person name="Messick J.B."/>
            <person name="Timenetsky J."/>
        </authorList>
    </citation>
    <scope>NUCLEOTIDE SEQUENCE [LARGE SCALE GENOMIC DNA]</scope>
    <source>
        <strain evidence="4 5">ATCC 49782</strain>
    </source>
</reference>
<comment type="similarity">
    <text evidence="3">Belongs to the UreF family.</text>
</comment>